<sequence length="29" mass="3192">MKNGHTQSVGHYVDIGLGKVFFKMVSLPT</sequence>
<accession>A0A382BGD6</accession>
<evidence type="ECO:0000313" key="1">
    <source>
        <dbReference type="EMBL" id="SVB12669.1"/>
    </source>
</evidence>
<reference evidence="1" key="1">
    <citation type="submission" date="2018-05" db="EMBL/GenBank/DDBJ databases">
        <authorList>
            <person name="Lanie J.A."/>
            <person name="Ng W.-L."/>
            <person name="Kazmierczak K.M."/>
            <person name="Andrzejewski T.M."/>
            <person name="Davidsen T.M."/>
            <person name="Wayne K.J."/>
            <person name="Tettelin H."/>
            <person name="Glass J.I."/>
            <person name="Rusch D."/>
            <person name="Podicherti R."/>
            <person name="Tsui H.-C.T."/>
            <person name="Winkler M.E."/>
        </authorList>
    </citation>
    <scope>NUCLEOTIDE SEQUENCE</scope>
</reference>
<proteinExistence type="predicted"/>
<dbReference type="AlphaFoldDB" id="A0A382BGD6"/>
<protein>
    <submittedName>
        <fullName evidence="1">Uncharacterized protein</fullName>
    </submittedName>
</protein>
<organism evidence="1">
    <name type="scientific">marine metagenome</name>
    <dbReference type="NCBI Taxonomy" id="408172"/>
    <lineage>
        <taxon>unclassified sequences</taxon>
        <taxon>metagenomes</taxon>
        <taxon>ecological metagenomes</taxon>
    </lineage>
</organism>
<gene>
    <name evidence="1" type="ORF">METZ01_LOCUS165523</name>
</gene>
<name>A0A382BGD6_9ZZZZ</name>
<dbReference type="EMBL" id="UINC01029631">
    <property type="protein sequence ID" value="SVB12669.1"/>
    <property type="molecule type" value="Genomic_DNA"/>
</dbReference>